<name>A0AAV7I6H6_COTGL</name>
<keyword evidence="2" id="KW-1185">Reference proteome</keyword>
<comment type="caution">
    <text evidence="1">The sequence shown here is derived from an EMBL/GenBank/DDBJ whole genome shotgun (WGS) entry which is preliminary data.</text>
</comment>
<protein>
    <submittedName>
        <fullName evidence="1">Uncharacterized protein</fullName>
    </submittedName>
</protein>
<sequence length="142" mass="15028">MLELVWTKVVFTRTSHCRDGASKLGIEARASFDLQLRSTNSYKLTSMYKFAVLFALVAFVTAAPEPKPGYVAVAPVLAHVAAPSASSYSNSYKVTLKSPVIQPAAYVAPAAPLTYAQPLAYAATAYAAAPLAYAHPAVAIHP</sequence>
<dbReference type="EMBL" id="JAHXZJ010002237">
    <property type="protein sequence ID" value="KAH0546442.1"/>
    <property type="molecule type" value="Genomic_DNA"/>
</dbReference>
<organism evidence="1 2">
    <name type="scientific">Cotesia glomerata</name>
    <name type="common">Lepidopteran parasitic wasp</name>
    <name type="synonym">Apanteles glomeratus</name>
    <dbReference type="NCBI Taxonomy" id="32391"/>
    <lineage>
        <taxon>Eukaryota</taxon>
        <taxon>Metazoa</taxon>
        <taxon>Ecdysozoa</taxon>
        <taxon>Arthropoda</taxon>
        <taxon>Hexapoda</taxon>
        <taxon>Insecta</taxon>
        <taxon>Pterygota</taxon>
        <taxon>Neoptera</taxon>
        <taxon>Endopterygota</taxon>
        <taxon>Hymenoptera</taxon>
        <taxon>Apocrita</taxon>
        <taxon>Ichneumonoidea</taxon>
        <taxon>Braconidae</taxon>
        <taxon>Microgastrinae</taxon>
        <taxon>Cotesia</taxon>
    </lineage>
</organism>
<gene>
    <name evidence="1" type="ORF">KQX54_009713</name>
</gene>
<proteinExistence type="predicted"/>
<evidence type="ECO:0000313" key="2">
    <source>
        <dbReference type="Proteomes" id="UP000826195"/>
    </source>
</evidence>
<dbReference type="Proteomes" id="UP000826195">
    <property type="component" value="Unassembled WGS sequence"/>
</dbReference>
<reference evidence="1 2" key="1">
    <citation type="journal article" date="2021" name="J. Hered.">
        <title>A chromosome-level genome assembly of the parasitoid wasp, Cotesia glomerata (Hymenoptera: Braconidae).</title>
        <authorList>
            <person name="Pinto B.J."/>
            <person name="Weis J.J."/>
            <person name="Gamble T."/>
            <person name="Ode P.J."/>
            <person name="Paul R."/>
            <person name="Zaspel J.M."/>
        </authorList>
    </citation>
    <scope>NUCLEOTIDE SEQUENCE [LARGE SCALE GENOMIC DNA]</scope>
    <source>
        <strain evidence="1">CgM1</strain>
    </source>
</reference>
<dbReference type="AlphaFoldDB" id="A0AAV7I6H6"/>
<evidence type="ECO:0000313" key="1">
    <source>
        <dbReference type="EMBL" id="KAH0546442.1"/>
    </source>
</evidence>
<accession>A0AAV7I6H6</accession>